<reference evidence="2" key="1">
    <citation type="submission" date="2017-10" db="EMBL/GenBank/DDBJ databases">
        <title>Isolation and characterization of a group of new proteus bacteriophages.</title>
        <authorList>
            <person name="Kozlova Y.N."/>
            <person name="Morozova V.V."/>
            <person name="Babkin I.V."/>
            <person name="Tikunova N.V."/>
            <person name="Bokovaya O.V."/>
            <person name="Shedko E.D."/>
        </authorList>
    </citation>
    <scope>NUCLEOTIDE SEQUENCE [LARGE SCALE GENOMIC DNA]</scope>
</reference>
<sequence length="68" mass="7896">MSNVIAIKTDLSPRTRYVLEKWNKVIAFFPNNRDIHAIAVKLIQEHPSATIRQLLDVLNKIAEKRKDN</sequence>
<keyword evidence="2" id="KW-1185">Reference proteome</keyword>
<name>A0A2H4PRJ1_9CAUD</name>
<protein>
    <submittedName>
        <fullName evidence="1">Aerobic ribonucleoside diphosphate reductase large subunit</fullName>
    </submittedName>
</protein>
<dbReference type="EMBL" id="MG030347">
    <property type="protein sequence ID" value="ATW69932.1"/>
    <property type="molecule type" value="Genomic_DNA"/>
</dbReference>
<dbReference type="GeneID" id="40097269"/>
<evidence type="ECO:0000313" key="1">
    <source>
        <dbReference type="EMBL" id="ATW69932.1"/>
    </source>
</evidence>
<dbReference type="KEGG" id="vg:40097269"/>
<dbReference type="RefSeq" id="YP_009620616.1">
    <property type="nucleotide sequence ID" value="NC_042090.1"/>
</dbReference>
<organism evidence="1 2">
    <name type="scientific">Proteus phage PM135</name>
    <dbReference type="NCBI Taxonomy" id="2048008"/>
    <lineage>
        <taxon>Viruses</taxon>
        <taxon>Duplodnaviria</taxon>
        <taxon>Heunggongvirae</taxon>
        <taxon>Uroviricota</taxon>
        <taxon>Caudoviricetes</taxon>
        <taxon>Demerecviridae</taxon>
        <taxon>Novosibvirus</taxon>
        <taxon>Novosibvirus PM135</taxon>
    </lineage>
</organism>
<evidence type="ECO:0000313" key="2">
    <source>
        <dbReference type="Proteomes" id="UP000241842"/>
    </source>
</evidence>
<dbReference type="Proteomes" id="UP000241842">
    <property type="component" value="Segment"/>
</dbReference>
<proteinExistence type="predicted"/>
<accession>A0A2H4PRJ1</accession>